<dbReference type="EMBL" id="JBBPBN010000031">
    <property type="protein sequence ID" value="KAK9004283.1"/>
    <property type="molecule type" value="Genomic_DNA"/>
</dbReference>
<comment type="caution">
    <text evidence="1">The sequence shown here is derived from an EMBL/GenBank/DDBJ whole genome shotgun (WGS) entry which is preliminary data.</text>
</comment>
<name>A0ABR2QUL1_9ROSI</name>
<dbReference type="Proteomes" id="UP001396334">
    <property type="component" value="Unassembled WGS sequence"/>
</dbReference>
<evidence type="ECO:0000313" key="1">
    <source>
        <dbReference type="EMBL" id="KAK9004283.1"/>
    </source>
</evidence>
<sequence length="124" mass="13018">MDGKDIAIDELGSDFEYLEDVGELLRVAIEGLNSNVDGVGHVGVGELGPTDVVGIRPTGAGGSDATDDASFGSGVGVFCEVCDGKRDVNLNIDQENDEDCFLYDVGLTSDVDDKVDNIRMTLTS</sequence>
<accession>A0ABR2QUL1</accession>
<proteinExistence type="predicted"/>
<evidence type="ECO:0000313" key="2">
    <source>
        <dbReference type="Proteomes" id="UP001396334"/>
    </source>
</evidence>
<organism evidence="1 2">
    <name type="scientific">Hibiscus sabdariffa</name>
    <name type="common">roselle</name>
    <dbReference type="NCBI Taxonomy" id="183260"/>
    <lineage>
        <taxon>Eukaryota</taxon>
        <taxon>Viridiplantae</taxon>
        <taxon>Streptophyta</taxon>
        <taxon>Embryophyta</taxon>
        <taxon>Tracheophyta</taxon>
        <taxon>Spermatophyta</taxon>
        <taxon>Magnoliopsida</taxon>
        <taxon>eudicotyledons</taxon>
        <taxon>Gunneridae</taxon>
        <taxon>Pentapetalae</taxon>
        <taxon>rosids</taxon>
        <taxon>malvids</taxon>
        <taxon>Malvales</taxon>
        <taxon>Malvaceae</taxon>
        <taxon>Malvoideae</taxon>
        <taxon>Hibiscus</taxon>
    </lineage>
</organism>
<gene>
    <name evidence="1" type="ORF">V6N11_002088</name>
</gene>
<protein>
    <submittedName>
        <fullName evidence="1">Uncharacterized protein</fullName>
    </submittedName>
</protein>
<keyword evidence="2" id="KW-1185">Reference proteome</keyword>
<reference evidence="1 2" key="1">
    <citation type="journal article" date="2024" name="G3 (Bethesda)">
        <title>Genome assembly of Hibiscus sabdariffa L. provides insights into metabolisms of medicinal natural products.</title>
        <authorList>
            <person name="Kim T."/>
        </authorList>
    </citation>
    <scope>NUCLEOTIDE SEQUENCE [LARGE SCALE GENOMIC DNA]</scope>
    <source>
        <strain evidence="1">TK-2024</strain>
        <tissue evidence="1">Old leaves</tissue>
    </source>
</reference>